<dbReference type="GO" id="GO:0006508">
    <property type="term" value="P:proteolysis"/>
    <property type="evidence" value="ECO:0007669"/>
    <property type="project" value="UniProtKB-KW"/>
</dbReference>
<feature type="binding site" evidence="8">
    <location>
        <position position="370"/>
    </location>
    <ligand>
        <name>Zn(2+)</name>
        <dbReference type="ChEBI" id="CHEBI:29105"/>
        <note>catalytic</note>
    </ligand>
</feature>
<dbReference type="Gene3D" id="3.40.1620.60">
    <property type="match status" value="1"/>
</dbReference>
<dbReference type="PANTHER" id="PTHR11905">
    <property type="entry name" value="ADAM A DISINTEGRIN AND METALLOPROTEASE DOMAIN"/>
    <property type="match status" value="1"/>
</dbReference>
<feature type="domain" description="Peptidase M12B" evidence="10">
    <location>
        <begin position="209"/>
        <end position="421"/>
    </location>
</feature>
<dbReference type="EMBL" id="JAXCGZ010013280">
    <property type="protein sequence ID" value="KAK7072980.1"/>
    <property type="molecule type" value="Genomic_DNA"/>
</dbReference>
<evidence type="ECO:0000256" key="5">
    <source>
        <dbReference type="ARBA" id="ARBA00023049"/>
    </source>
</evidence>
<feature type="binding site" evidence="8">
    <location>
        <position position="360"/>
    </location>
    <ligand>
        <name>Zn(2+)</name>
        <dbReference type="ChEBI" id="CHEBI:29105"/>
        <note>catalytic</note>
    </ligand>
</feature>
<dbReference type="GO" id="GO:0004222">
    <property type="term" value="F:metalloendopeptidase activity"/>
    <property type="evidence" value="ECO:0007669"/>
    <property type="project" value="InterPro"/>
</dbReference>
<evidence type="ECO:0000256" key="8">
    <source>
        <dbReference type="PROSITE-ProRule" id="PRU00276"/>
    </source>
</evidence>
<keyword evidence="1" id="KW-0645">Protease</keyword>
<keyword evidence="3" id="KW-0378">Hydrolase</keyword>
<feature type="compositionally biased region" description="Polar residues" evidence="9">
    <location>
        <begin position="593"/>
        <end position="627"/>
    </location>
</feature>
<feature type="compositionally biased region" description="Basic residues" evidence="9">
    <location>
        <begin position="689"/>
        <end position="702"/>
    </location>
</feature>
<evidence type="ECO:0000256" key="1">
    <source>
        <dbReference type="ARBA" id="ARBA00022670"/>
    </source>
</evidence>
<sequence length="773" mass="87665">MNVSQTLNYGAKVIHLRDTLERLEPQLEKQIFKYHRQFPNNYRLLRDHSFRERRLAGPNDVHSGEISIALPVNGIELQLTLTRSDIVDPGLTLTVPGEGEEETEFMVEQNCHFAGGDESIWVVISTCSGINGIIDKDGHSYQIEQITSNDERLSRHRRHIQEPLIIIYPLKTRLSENPKLMQMSTHPVAPVEGTHTMSRKKRRISLGPYTVEVAVFIDRTLYDYIGKRYPSNDLKTKAVEIVMTLVNAVHRLYSDSSLGETVRMLVKKIEVLPSNEPNSAKGNIYKYLKNFCYWQEKRNPEGKAGHWDHALLLSGIDLWNDKPSENSTVGLAYVGGMCTSSYSCTVNEATSFAAAYIIAHEMGHNFDMKHDGSDAAWSCNPNEYIMSPVMASGATVWSTCSKKAMKTFLENRGDCLVQSATSSTKVGDKTHEGAAPGKRFDADDQCHYMYGQDWKNFKTSEAPFNNVCREIWCRKERLLKTPTASALEGTPCGKNKACKNSKCVKRDESDGNTSEAKVIKIKGKKKNNLKKKKKKKNKKVIKKKKSSNAKKISKKKNNDKNETSEKETKSAKKGEVRKTKKLKDKKKKEGSQGEESNPQQQQPTSGADLTNAKNRLTSNSGETTSVKTKIKINGKRKNQRPKKIRRIETPTHYVIKERLDYIQGKGWRIKIIRIKKTKSMMGKLDNSKNKKKKKKKRKKCKRGSSNPKCIKKKNNKNNNNNNPNNNNQGSVFYVSTKSPVPDTLDCKPEKVKRVEGKGWWVRVPRECVQYMAG</sequence>
<feature type="region of interest" description="Disordered" evidence="9">
    <location>
        <begin position="679"/>
        <end position="736"/>
    </location>
</feature>
<reference evidence="11 12" key="1">
    <citation type="submission" date="2023-11" db="EMBL/GenBank/DDBJ databases">
        <title>Halocaridina rubra genome assembly.</title>
        <authorList>
            <person name="Smith C."/>
        </authorList>
    </citation>
    <scope>NUCLEOTIDE SEQUENCE [LARGE SCALE GENOMIC DNA]</scope>
    <source>
        <strain evidence="11">EP-1</strain>
        <tissue evidence="11">Whole</tissue>
    </source>
</reference>
<protein>
    <submittedName>
        <fullName evidence="11">Adt-1p</fullName>
    </submittedName>
</protein>
<organism evidence="11 12">
    <name type="scientific">Halocaridina rubra</name>
    <name type="common">Hawaiian red shrimp</name>
    <dbReference type="NCBI Taxonomy" id="373956"/>
    <lineage>
        <taxon>Eukaryota</taxon>
        <taxon>Metazoa</taxon>
        <taxon>Ecdysozoa</taxon>
        <taxon>Arthropoda</taxon>
        <taxon>Crustacea</taxon>
        <taxon>Multicrustacea</taxon>
        <taxon>Malacostraca</taxon>
        <taxon>Eumalacostraca</taxon>
        <taxon>Eucarida</taxon>
        <taxon>Decapoda</taxon>
        <taxon>Pleocyemata</taxon>
        <taxon>Caridea</taxon>
        <taxon>Atyoidea</taxon>
        <taxon>Atyidae</taxon>
        <taxon>Halocaridina</taxon>
    </lineage>
</organism>
<evidence type="ECO:0000256" key="4">
    <source>
        <dbReference type="ARBA" id="ARBA00022833"/>
    </source>
</evidence>
<comment type="caution">
    <text evidence="8">Lacks conserved residue(s) required for the propagation of feature annotation.</text>
</comment>
<dbReference type="SUPFAM" id="SSF55486">
    <property type="entry name" value="Metalloproteases ('zincins'), catalytic domain"/>
    <property type="match status" value="1"/>
</dbReference>
<keyword evidence="6" id="KW-1015">Disulfide bond</keyword>
<gene>
    <name evidence="11" type="primary">adt-1_1</name>
    <name evidence="11" type="ORF">SK128_000806</name>
</gene>
<evidence type="ECO:0000256" key="3">
    <source>
        <dbReference type="ARBA" id="ARBA00022801"/>
    </source>
</evidence>
<feature type="region of interest" description="Disordered" evidence="9">
    <location>
        <begin position="503"/>
        <end position="647"/>
    </location>
</feature>
<keyword evidence="7" id="KW-0325">Glycoprotein</keyword>
<comment type="caution">
    <text evidence="11">The sequence shown here is derived from an EMBL/GenBank/DDBJ whole genome shotgun (WGS) entry which is preliminary data.</text>
</comment>
<evidence type="ECO:0000313" key="12">
    <source>
        <dbReference type="Proteomes" id="UP001381693"/>
    </source>
</evidence>
<dbReference type="InterPro" id="IPR041645">
    <property type="entry name" value="ADAMTS_CR_2"/>
</dbReference>
<evidence type="ECO:0000256" key="6">
    <source>
        <dbReference type="ARBA" id="ARBA00023157"/>
    </source>
</evidence>
<dbReference type="PROSITE" id="PS50215">
    <property type="entry name" value="ADAM_MEPRO"/>
    <property type="match status" value="1"/>
</dbReference>
<dbReference type="Pfam" id="PF17771">
    <property type="entry name" value="ADAMTS_CR_2"/>
    <property type="match status" value="1"/>
</dbReference>
<keyword evidence="2 8" id="KW-0479">Metal-binding</keyword>
<feature type="active site" evidence="8">
    <location>
        <position position="361"/>
    </location>
</feature>
<feature type="binding site" evidence="8">
    <location>
        <position position="364"/>
    </location>
    <ligand>
        <name>Zn(2+)</name>
        <dbReference type="ChEBI" id="CHEBI:29105"/>
        <note>catalytic</note>
    </ligand>
</feature>
<evidence type="ECO:0000259" key="10">
    <source>
        <dbReference type="PROSITE" id="PS50215"/>
    </source>
</evidence>
<dbReference type="PANTHER" id="PTHR11905:SF256">
    <property type="entry name" value="PEPTIDASE M12B DOMAIN-CONTAINING PROTEIN"/>
    <property type="match status" value="1"/>
</dbReference>
<keyword evidence="5" id="KW-0482">Metalloprotease</keyword>
<feature type="compositionally biased region" description="Basic residues" evidence="9">
    <location>
        <begin position="628"/>
        <end position="645"/>
    </location>
</feature>
<evidence type="ECO:0000256" key="9">
    <source>
        <dbReference type="SAM" id="MobiDB-lite"/>
    </source>
</evidence>
<dbReference type="InterPro" id="IPR001590">
    <property type="entry name" value="Peptidase_M12B"/>
</dbReference>
<dbReference type="Gene3D" id="3.40.390.10">
    <property type="entry name" value="Collagenase (Catalytic Domain)"/>
    <property type="match status" value="1"/>
</dbReference>
<dbReference type="AlphaFoldDB" id="A0AAN8X6E8"/>
<evidence type="ECO:0000256" key="7">
    <source>
        <dbReference type="ARBA" id="ARBA00023180"/>
    </source>
</evidence>
<name>A0AAN8X6E8_HALRR</name>
<dbReference type="Pfam" id="PF01421">
    <property type="entry name" value="Reprolysin"/>
    <property type="match status" value="1"/>
</dbReference>
<keyword evidence="12" id="KW-1185">Reference proteome</keyword>
<proteinExistence type="predicted"/>
<feature type="compositionally biased region" description="Basic residues" evidence="9">
    <location>
        <begin position="578"/>
        <end position="588"/>
    </location>
</feature>
<accession>A0AAN8X6E8</accession>
<dbReference type="GO" id="GO:0046872">
    <property type="term" value="F:metal ion binding"/>
    <property type="evidence" value="ECO:0007669"/>
    <property type="project" value="UniProtKB-KW"/>
</dbReference>
<feature type="compositionally biased region" description="Basic residues" evidence="9">
    <location>
        <begin position="519"/>
        <end position="555"/>
    </location>
</feature>
<feature type="compositionally biased region" description="Low complexity" evidence="9">
    <location>
        <begin position="716"/>
        <end position="727"/>
    </location>
</feature>
<evidence type="ECO:0000256" key="2">
    <source>
        <dbReference type="ARBA" id="ARBA00022723"/>
    </source>
</evidence>
<dbReference type="InterPro" id="IPR024079">
    <property type="entry name" value="MetalloPept_cat_dom_sf"/>
</dbReference>
<keyword evidence="4 8" id="KW-0862">Zinc</keyword>
<feature type="compositionally biased region" description="Basic and acidic residues" evidence="9">
    <location>
        <begin position="556"/>
        <end position="577"/>
    </location>
</feature>
<evidence type="ECO:0000313" key="11">
    <source>
        <dbReference type="EMBL" id="KAK7072980.1"/>
    </source>
</evidence>
<dbReference type="Proteomes" id="UP001381693">
    <property type="component" value="Unassembled WGS sequence"/>
</dbReference>